<protein>
    <submittedName>
        <fullName evidence="2">Uncharacterized protein</fullName>
    </submittedName>
</protein>
<proteinExistence type="predicted"/>
<name>A0A8H9L2W9_9MICO</name>
<gene>
    <name evidence="2" type="ORF">GCM10010102_09570</name>
</gene>
<dbReference type="AlphaFoldDB" id="A0A8H9L2W9"/>
<evidence type="ECO:0000313" key="2">
    <source>
        <dbReference type="EMBL" id="GGM16038.1"/>
    </source>
</evidence>
<evidence type="ECO:0000256" key="1">
    <source>
        <dbReference type="SAM" id="Phobius"/>
    </source>
</evidence>
<comment type="caution">
    <text evidence="2">The sequence shown here is derived from an EMBL/GenBank/DDBJ whole genome shotgun (WGS) entry which is preliminary data.</text>
</comment>
<keyword evidence="1" id="KW-0812">Transmembrane</keyword>
<keyword evidence="1" id="KW-0472">Membrane</keyword>
<organism evidence="2 3">
    <name type="scientific">Promicromonospora citrea</name>
    <dbReference type="NCBI Taxonomy" id="43677"/>
    <lineage>
        <taxon>Bacteria</taxon>
        <taxon>Bacillati</taxon>
        <taxon>Actinomycetota</taxon>
        <taxon>Actinomycetes</taxon>
        <taxon>Micrococcales</taxon>
        <taxon>Promicromonosporaceae</taxon>
        <taxon>Promicromonospora</taxon>
    </lineage>
</organism>
<dbReference type="Proteomes" id="UP000655589">
    <property type="component" value="Unassembled WGS sequence"/>
</dbReference>
<keyword evidence="1" id="KW-1133">Transmembrane helix</keyword>
<accession>A0A8H9L2W9</accession>
<reference evidence="2" key="2">
    <citation type="submission" date="2020-09" db="EMBL/GenBank/DDBJ databases">
        <authorList>
            <person name="Sun Q."/>
            <person name="Ohkuma M."/>
        </authorList>
    </citation>
    <scope>NUCLEOTIDE SEQUENCE</scope>
    <source>
        <strain evidence="2">JCM 3051</strain>
    </source>
</reference>
<keyword evidence="3" id="KW-1185">Reference proteome</keyword>
<reference evidence="2" key="1">
    <citation type="journal article" date="2014" name="Int. J. Syst. Evol. Microbiol.">
        <title>Complete genome sequence of Corynebacterium casei LMG S-19264T (=DSM 44701T), isolated from a smear-ripened cheese.</title>
        <authorList>
            <consortium name="US DOE Joint Genome Institute (JGI-PGF)"/>
            <person name="Walter F."/>
            <person name="Albersmeier A."/>
            <person name="Kalinowski J."/>
            <person name="Ruckert C."/>
        </authorList>
    </citation>
    <scope>NUCLEOTIDE SEQUENCE</scope>
    <source>
        <strain evidence="2">JCM 3051</strain>
    </source>
</reference>
<evidence type="ECO:0000313" key="3">
    <source>
        <dbReference type="Proteomes" id="UP000655589"/>
    </source>
</evidence>
<sequence length="50" mass="5132">MLHTAVLAAEAASEHAGESISPIALGLIAFGSLVAALIVTYAFRNVGNRH</sequence>
<dbReference type="EMBL" id="BMPT01000003">
    <property type="protein sequence ID" value="GGM16038.1"/>
    <property type="molecule type" value="Genomic_DNA"/>
</dbReference>
<dbReference type="RefSeq" id="WP_171107218.1">
    <property type="nucleotide sequence ID" value="NZ_BMPT01000003.1"/>
</dbReference>
<feature type="transmembrane region" description="Helical" evidence="1">
    <location>
        <begin position="23"/>
        <end position="43"/>
    </location>
</feature>